<feature type="transmembrane region" description="Helical" evidence="6">
    <location>
        <begin position="69"/>
        <end position="91"/>
    </location>
</feature>
<comment type="caution">
    <text evidence="8">The sequence shown here is derived from an EMBL/GenBank/DDBJ whole genome shotgun (WGS) entry which is preliminary data.</text>
</comment>
<evidence type="ECO:0000313" key="9">
    <source>
        <dbReference type="Proteomes" id="UP001162131"/>
    </source>
</evidence>
<evidence type="ECO:0000256" key="6">
    <source>
        <dbReference type="SAM" id="Phobius"/>
    </source>
</evidence>
<dbReference type="GO" id="GO:0008270">
    <property type="term" value="F:zinc ion binding"/>
    <property type="evidence" value="ECO:0007669"/>
    <property type="project" value="TreeGrafter"/>
</dbReference>
<organism evidence="8 9">
    <name type="scientific">Blepharisma stoltei</name>
    <dbReference type="NCBI Taxonomy" id="1481888"/>
    <lineage>
        <taxon>Eukaryota</taxon>
        <taxon>Sar</taxon>
        <taxon>Alveolata</taxon>
        <taxon>Ciliophora</taxon>
        <taxon>Postciliodesmatophora</taxon>
        <taxon>Heterotrichea</taxon>
        <taxon>Heterotrichida</taxon>
        <taxon>Blepharismidae</taxon>
        <taxon>Blepharisma</taxon>
    </lineage>
</organism>
<evidence type="ECO:0000256" key="5">
    <source>
        <dbReference type="ARBA" id="ARBA00023136"/>
    </source>
</evidence>
<dbReference type="AlphaFoldDB" id="A0AAU9JS61"/>
<dbReference type="Pfam" id="PF10601">
    <property type="entry name" value="zf-LITAF-like"/>
    <property type="match status" value="1"/>
</dbReference>
<keyword evidence="6" id="KW-0812">Transmembrane</keyword>
<gene>
    <name evidence="8" type="ORF">BSTOLATCC_MIC44408</name>
</gene>
<keyword evidence="6" id="KW-1133">Transmembrane helix</keyword>
<name>A0AAU9JS61_9CILI</name>
<comment type="subcellular location">
    <subcellularLocation>
        <location evidence="1">Membrane</location>
        <topology evidence="1">Peripheral membrane protein</topology>
    </subcellularLocation>
</comment>
<dbReference type="EMBL" id="CAJZBQ010000044">
    <property type="protein sequence ID" value="CAG9327780.1"/>
    <property type="molecule type" value="Genomic_DNA"/>
</dbReference>
<feature type="domain" description="LITAF" evidence="7">
    <location>
        <begin position="28"/>
        <end position="114"/>
    </location>
</feature>
<accession>A0AAU9JS61</accession>
<sequence>MMEDANRYLLDEDEQSQEEYEDYGYELSTTMNLTPMAGTKHGKGTKLGKCPYCMKISAPIKEYDPTSMTWNMCGSMCLLGCWFGCCLIPIFDKQFHGVTYFCSNCKSPMEAGNPLMLTRKLSIPRGMGL</sequence>
<evidence type="ECO:0000313" key="8">
    <source>
        <dbReference type="EMBL" id="CAG9327780.1"/>
    </source>
</evidence>
<dbReference type="PROSITE" id="PS51837">
    <property type="entry name" value="LITAF"/>
    <property type="match status" value="1"/>
</dbReference>
<evidence type="ECO:0000256" key="2">
    <source>
        <dbReference type="ARBA" id="ARBA00005975"/>
    </source>
</evidence>
<keyword evidence="5 6" id="KW-0472">Membrane</keyword>
<reference evidence="8" key="1">
    <citation type="submission" date="2021-09" db="EMBL/GenBank/DDBJ databases">
        <authorList>
            <consortium name="AG Swart"/>
            <person name="Singh M."/>
            <person name="Singh A."/>
            <person name="Seah K."/>
            <person name="Emmerich C."/>
        </authorList>
    </citation>
    <scope>NUCLEOTIDE SEQUENCE</scope>
    <source>
        <strain evidence="8">ATCC30299</strain>
    </source>
</reference>
<dbReference type="InterPro" id="IPR037519">
    <property type="entry name" value="LITAF_fam"/>
</dbReference>
<keyword evidence="9" id="KW-1185">Reference proteome</keyword>
<evidence type="ECO:0000259" key="7">
    <source>
        <dbReference type="PROSITE" id="PS51837"/>
    </source>
</evidence>
<dbReference type="PANTHER" id="PTHR23292">
    <property type="entry name" value="LIPOPOLYSACCHARIDE-INDUCED TUMOR NECROSIS FACTOR-ALPHA FACTOR"/>
    <property type="match status" value="1"/>
</dbReference>
<keyword evidence="4" id="KW-0862">Zinc</keyword>
<dbReference type="Proteomes" id="UP001162131">
    <property type="component" value="Unassembled WGS sequence"/>
</dbReference>
<proteinExistence type="inferred from homology"/>
<dbReference type="PANTHER" id="PTHR23292:SF6">
    <property type="entry name" value="FI16602P1-RELATED"/>
    <property type="match status" value="1"/>
</dbReference>
<evidence type="ECO:0000256" key="3">
    <source>
        <dbReference type="ARBA" id="ARBA00022723"/>
    </source>
</evidence>
<dbReference type="GO" id="GO:0016020">
    <property type="term" value="C:membrane"/>
    <property type="evidence" value="ECO:0007669"/>
    <property type="project" value="UniProtKB-SubCell"/>
</dbReference>
<dbReference type="InterPro" id="IPR006629">
    <property type="entry name" value="LITAF"/>
</dbReference>
<comment type="similarity">
    <text evidence="2">Belongs to the CDIP1/LITAF family.</text>
</comment>
<protein>
    <recommendedName>
        <fullName evidence="7">LITAF domain-containing protein</fullName>
    </recommendedName>
</protein>
<evidence type="ECO:0000256" key="1">
    <source>
        <dbReference type="ARBA" id="ARBA00004170"/>
    </source>
</evidence>
<evidence type="ECO:0000256" key="4">
    <source>
        <dbReference type="ARBA" id="ARBA00022833"/>
    </source>
</evidence>
<keyword evidence="3" id="KW-0479">Metal-binding</keyword>